<evidence type="ECO:0000313" key="3">
    <source>
        <dbReference type="EMBL" id="VDK28463.1"/>
    </source>
</evidence>
<evidence type="ECO:0000256" key="2">
    <source>
        <dbReference type="SAM" id="Phobius"/>
    </source>
</evidence>
<feature type="transmembrane region" description="Helical" evidence="2">
    <location>
        <begin position="45"/>
        <end position="68"/>
    </location>
</feature>
<sequence length="106" mass="12195">MRREEVIREVGVREGTTPGNEVDSVVTTKAVHLEEDHLGNEADTMLVVVGMCMMIEIMQQMLIFLIRLNCQKEKHRLRDRKRGCSRSQPRNVTHHHHPAIVRSASN</sequence>
<dbReference type="AlphaFoldDB" id="A0A0M3JI37"/>
<evidence type="ECO:0000313" key="5">
    <source>
        <dbReference type="WBParaSite" id="ASIM_0000730201-mRNA-1"/>
    </source>
</evidence>
<keyword evidence="2" id="KW-0812">Transmembrane</keyword>
<organism evidence="5">
    <name type="scientific">Anisakis simplex</name>
    <name type="common">Herring worm</name>
    <dbReference type="NCBI Taxonomy" id="6269"/>
    <lineage>
        <taxon>Eukaryota</taxon>
        <taxon>Metazoa</taxon>
        <taxon>Ecdysozoa</taxon>
        <taxon>Nematoda</taxon>
        <taxon>Chromadorea</taxon>
        <taxon>Rhabditida</taxon>
        <taxon>Spirurina</taxon>
        <taxon>Ascaridomorpha</taxon>
        <taxon>Ascaridoidea</taxon>
        <taxon>Anisakidae</taxon>
        <taxon>Anisakis</taxon>
        <taxon>Anisakis simplex complex</taxon>
    </lineage>
</organism>
<dbReference type="WBParaSite" id="ASIM_0000730201-mRNA-1">
    <property type="protein sequence ID" value="ASIM_0000730201-mRNA-1"/>
    <property type="gene ID" value="ASIM_0000730201"/>
</dbReference>
<reference evidence="5" key="1">
    <citation type="submission" date="2017-02" db="UniProtKB">
        <authorList>
            <consortium name="WormBaseParasite"/>
        </authorList>
    </citation>
    <scope>IDENTIFICATION</scope>
</reference>
<dbReference type="Proteomes" id="UP000267096">
    <property type="component" value="Unassembled WGS sequence"/>
</dbReference>
<gene>
    <name evidence="3" type="ORF">ASIM_LOCUS7073</name>
</gene>
<keyword evidence="2" id="KW-1133">Transmembrane helix</keyword>
<protein>
    <submittedName>
        <fullName evidence="3 5">Uncharacterized protein</fullName>
    </submittedName>
</protein>
<keyword evidence="2" id="KW-0472">Membrane</keyword>
<keyword evidence="4" id="KW-1185">Reference proteome</keyword>
<feature type="region of interest" description="Disordered" evidence="1">
    <location>
        <begin position="78"/>
        <end position="106"/>
    </location>
</feature>
<evidence type="ECO:0000256" key="1">
    <source>
        <dbReference type="SAM" id="MobiDB-lite"/>
    </source>
</evidence>
<accession>A0A0M3JI37</accession>
<proteinExistence type="predicted"/>
<reference evidence="3 4" key="2">
    <citation type="submission" date="2018-11" db="EMBL/GenBank/DDBJ databases">
        <authorList>
            <consortium name="Pathogen Informatics"/>
        </authorList>
    </citation>
    <scope>NUCLEOTIDE SEQUENCE [LARGE SCALE GENOMIC DNA]</scope>
</reference>
<name>A0A0M3JI37_ANISI</name>
<dbReference type="EMBL" id="UYRR01016458">
    <property type="protein sequence ID" value="VDK28463.1"/>
    <property type="molecule type" value="Genomic_DNA"/>
</dbReference>
<evidence type="ECO:0000313" key="4">
    <source>
        <dbReference type="Proteomes" id="UP000267096"/>
    </source>
</evidence>